<dbReference type="InterPro" id="IPR020846">
    <property type="entry name" value="MFS_dom"/>
</dbReference>
<feature type="transmembrane region" description="Helical" evidence="5">
    <location>
        <begin position="111"/>
        <end position="133"/>
    </location>
</feature>
<evidence type="ECO:0000256" key="5">
    <source>
        <dbReference type="SAM" id="Phobius"/>
    </source>
</evidence>
<dbReference type="STRING" id="573065.Astex_2403"/>
<feature type="transmembrane region" description="Helical" evidence="5">
    <location>
        <begin position="250"/>
        <end position="271"/>
    </location>
</feature>
<dbReference type="PANTHER" id="PTHR23508">
    <property type="entry name" value="CARBOXYLIC ACID TRANSPORTER PROTEIN HOMOLOG"/>
    <property type="match status" value="1"/>
</dbReference>
<dbReference type="Proteomes" id="UP000001492">
    <property type="component" value="Chromosome 2"/>
</dbReference>
<dbReference type="PROSITE" id="PS50850">
    <property type="entry name" value="MFS"/>
    <property type="match status" value="1"/>
</dbReference>
<evidence type="ECO:0000313" key="7">
    <source>
        <dbReference type="EMBL" id="ADU14055.1"/>
    </source>
</evidence>
<feature type="transmembrane region" description="Helical" evidence="5">
    <location>
        <begin position="377"/>
        <end position="398"/>
    </location>
</feature>
<evidence type="ECO:0000313" key="8">
    <source>
        <dbReference type="Proteomes" id="UP000001492"/>
    </source>
</evidence>
<keyword evidence="3 5" id="KW-1133">Transmembrane helix</keyword>
<dbReference type="InterPro" id="IPR036259">
    <property type="entry name" value="MFS_trans_sf"/>
</dbReference>
<comment type="subcellular location">
    <subcellularLocation>
        <location evidence="1">Membrane</location>
        <topology evidence="1">Multi-pass membrane protein</topology>
    </subcellularLocation>
</comment>
<feature type="transmembrane region" description="Helical" evidence="5">
    <location>
        <begin position="404"/>
        <end position="424"/>
    </location>
</feature>
<dbReference type="InterPro" id="IPR005829">
    <property type="entry name" value="Sugar_transporter_CS"/>
</dbReference>
<evidence type="ECO:0000259" key="6">
    <source>
        <dbReference type="PROSITE" id="PS50850"/>
    </source>
</evidence>
<gene>
    <name evidence="7" type="ordered locus">Astex_2403</name>
</gene>
<feature type="transmembrane region" description="Helical" evidence="5">
    <location>
        <begin position="86"/>
        <end position="105"/>
    </location>
</feature>
<feature type="transmembrane region" description="Helical" evidence="5">
    <location>
        <begin position="343"/>
        <end position="365"/>
    </location>
</feature>
<dbReference type="OrthoDB" id="9800416at2"/>
<dbReference type="PROSITE" id="PS00216">
    <property type="entry name" value="SUGAR_TRANSPORT_1"/>
    <property type="match status" value="1"/>
</dbReference>
<name>E8RUG7_ASTEC</name>
<keyword evidence="4 5" id="KW-0472">Membrane</keyword>
<dbReference type="Gene3D" id="1.20.1250.20">
    <property type="entry name" value="MFS general substrate transporter like domains"/>
    <property type="match status" value="1"/>
</dbReference>
<feature type="transmembrane region" description="Helical" evidence="5">
    <location>
        <begin position="54"/>
        <end position="74"/>
    </location>
</feature>
<dbReference type="Pfam" id="PF07690">
    <property type="entry name" value="MFS_1"/>
    <property type="match status" value="1"/>
</dbReference>
<evidence type="ECO:0000256" key="2">
    <source>
        <dbReference type="ARBA" id="ARBA00022692"/>
    </source>
</evidence>
<feature type="domain" description="Major facilitator superfamily (MFS) profile" evidence="6">
    <location>
        <begin position="20"/>
        <end position="432"/>
    </location>
</feature>
<dbReference type="PANTHER" id="PTHR23508:SF10">
    <property type="entry name" value="CARBOXYLIC ACID TRANSPORTER PROTEIN HOMOLOG"/>
    <property type="match status" value="1"/>
</dbReference>
<accession>E8RUG7</accession>
<feature type="transmembrane region" description="Helical" evidence="5">
    <location>
        <begin position="283"/>
        <end position="306"/>
    </location>
</feature>
<dbReference type="InterPro" id="IPR011701">
    <property type="entry name" value="MFS"/>
</dbReference>
<dbReference type="eggNOG" id="COG2814">
    <property type="taxonomic scope" value="Bacteria"/>
</dbReference>
<sequence>MEDPRSIIAREPMHFRQILAIGIATALNALDGFDVLSISFAAPGIAKDWGIDRAALGLVLSMELFGMGIGALSLGTLADRLGRRPTILTCLVIMGLGMGLASIAQDVVSLSAFRLFTGLGIGGMLAATNAVVAECSNARRRNLSVAIMTGGYPIGAILGGMLASWLMGITGRWQTVFEIGAAITLAFIPIVFWLVPETIAFLLHKRPKGALEKINKSLKRQGRAVLDALPPREAQTSKASLVALFKPNMAIVTVLLTLAYFGHMMTFYFLVKWIPKIVADFGFAPSLAGSVLVWANVGGATGAFTMSLLTQKVGVRKLVVGAMLMGAVTVAIFGQGFHTLAALSLVACIGGFFTNGATAGLYAVIAQSFPASLRAGGTGFVIGIGRAGAALGPVLAGLLFTHGWLLPAVAIALASGTAVGALALTRVRYREHSVA</sequence>
<feature type="transmembrane region" description="Helical" evidence="5">
    <location>
        <begin position="145"/>
        <end position="167"/>
    </location>
</feature>
<organism evidence="7 8">
    <name type="scientific">Asticcacaulis excentricus (strain ATCC 15261 / DSM 4724 / KCTC 12464 / NCIMB 9791 / VKM B-1370 / CB 48)</name>
    <dbReference type="NCBI Taxonomy" id="573065"/>
    <lineage>
        <taxon>Bacteria</taxon>
        <taxon>Pseudomonadati</taxon>
        <taxon>Pseudomonadota</taxon>
        <taxon>Alphaproteobacteria</taxon>
        <taxon>Caulobacterales</taxon>
        <taxon>Caulobacteraceae</taxon>
        <taxon>Asticcacaulis</taxon>
    </lineage>
</organism>
<dbReference type="AlphaFoldDB" id="E8RUG7"/>
<dbReference type="RefSeq" id="WP_013479882.1">
    <property type="nucleotide sequence ID" value="NC_014817.1"/>
</dbReference>
<feature type="transmembrane region" description="Helical" evidence="5">
    <location>
        <begin position="318"/>
        <end position="337"/>
    </location>
</feature>
<dbReference type="EMBL" id="CP002396">
    <property type="protein sequence ID" value="ADU14055.1"/>
    <property type="molecule type" value="Genomic_DNA"/>
</dbReference>
<dbReference type="GO" id="GO:0005886">
    <property type="term" value="C:plasma membrane"/>
    <property type="evidence" value="ECO:0007669"/>
    <property type="project" value="TreeGrafter"/>
</dbReference>
<keyword evidence="8" id="KW-1185">Reference proteome</keyword>
<evidence type="ECO:0000256" key="4">
    <source>
        <dbReference type="ARBA" id="ARBA00023136"/>
    </source>
</evidence>
<dbReference type="KEGG" id="aex:Astex_2403"/>
<evidence type="ECO:0000256" key="3">
    <source>
        <dbReference type="ARBA" id="ARBA00022989"/>
    </source>
</evidence>
<feature type="transmembrane region" description="Helical" evidence="5">
    <location>
        <begin position="18"/>
        <end position="42"/>
    </location>
</feature>
<evidence type="ECO:0000256" key="1">
    <source>
        <dbReference type="ARBA" id="ARBA00004141"/>
    </source>
</evidence>
<proteinExistence type="predicted"/>
<dbReference type="HOGENOM" id="CLU_001265_46_4_5"/>
<keyword evidence="2 5" id="KW-0812">Transmembrane</keyword>
<feature type="transmembrane region" description="Helical" evidence="5">
    <location>
        <begin position="179"/>
        <end position="203"/>
    </location>
</feature>
<protein>
    <submittedName>
        <fullName evidence="7">Major facilitator superfamily MFS_1</fullName>
    </submittedName>
</protein>
<dbReference type="SUPFAM" id="SSF103473">
    <property type="entry name" value="MFS general substrate transporter"/>
    <property type="match status" value="1"/>
</dbReference>
<dbReference type="GO" id="GO:0046943">
    <property type="term" value="F:carboxylic acid transmembrane transporter activity"/>
    <property type="evidence" value="ECO:0007669"/>
    <property type="project" value="TreeGrafter"/>
</dbReference>
<reference evidence="8" key="1">
    <citation type="submission" date="2010-12" db="EMBL/GenBank/DDBJ databases">
        <title>Complete sequence of chromosome 2 of Asticcacaulis excentricus CB 48.</title>
        <authorList>
            <consortium name="US DOE Joint Genome Institute"/>
            <person name="Lucas S."/>
            <person name="Copeland A."/>
            <person name="Lapidus A."/>
            <person name="Cheng J.-F."/>
            <person name="Bruce D."/>
            <person name="Goodwin L."/>
            <person name="Pitluck S."/>
            <person name="Teshima H."/>
            <person name="Davenport K."/>
            <person name="Detter J.C."/>
            <person name="Han C."/>
            <person name="Tapia R."/>
            <person name="Land M."/>
            <person name="Hauser L."/>
            <person name="Jeffries C."/>
            <person name="Kyrpides N."/>
            <person name="Ivanova N."/>
            <person name="Ovchinnikova G."/>
            <person name="Brun Y.V."/>
            <person name="Woyke T."/>
        </authorList>
    </citation>
    <scope>NUCLEOTIDE SEQUENCE [LARGE SCALE GENOMIC DNA]</scope>
    <source>
        <strain evidence="8">ATCC 15261 / DSM 4724 / KCTC 12464 / NCIMB 9791 / VKM B-1370 / CB 48</strain>
    </source>
</reference>